<name>A0A7R9L177_9ACAR</name>
<dbReference type="InterPro" id="IPR015876">
    <property type="entry name" value="Acyl-CoA_DS"/>
</dbReference>
<dbReference type="GO" id="GO:0004768">
    <property type="term" value="F:stearoyl-CoA 9-desaturase activity"/>
    <property type="evidence" value="ECO:0007669"/>
    <property type="project" value="TreeGrafter"/>
</dbReference>
<comment type="domain">
    <text evidence="13">The histidine box domains are involved in binding the catalytic metal ions.</text>
</comment>
<comment type="similarity">
    <text evidence="2 13">Belongs to the fatty acid desaturase type 1 family.</text>
</comment>
<keyword evidence="18" id="KW-1185">Reference proteome</keyword>
<feature type="non-terminal residue" evidence="17">
    <location>
        <position position="380"/>
    </location>
</feature>
<dbReference type="AlphaFoldDB" id="A0A7R9L177"/>
<proteinExistence type="inferred from homology"/>
<evidence type="ECO:0000256" key="6">
    <source>
        <dbReference type="ARBA" id="ARBA00022832"/>
    </source>
</evidence>
<evidence type="ECO:0000256" key="3">
    <source>
        <dbReference type="ARBA" id="ARBA00022516"/>
    </source>
</evidence>
<evidence type="ECO:0000256" key="14">
    <source>
        <dbReference type="SAM" id="MobiDB-lite"/>
    </source>
</evidence>
<evidence type="ECO:0000256" key="8">
    <source>
        <dbReference type="ARBA" id="ARBA00023002"/>
    </source>
</evidence>
<dbReference type="GO" id="GO:0006636">
    <property type="term" value="P:unsaturated fatty acid biosynthetic process"/>
    <property type="evidence" value="ECO:0007669"/>
    <property type="project" value="TreeGrafter"/>
</dbReference>
<dbReference type="PANTHER" id="PTHR11351">
    <property type="entry name" value="ACYL-COA DESATURASE"/>
    <property type="match status" value="1"/>
</dbReference>
<feature type="domain" description="Fatty acid desaturase" evidence="16">
    <location>
        <begin position="104"/>
        <end position="307"/>
    </location>
</feature>
<keyword evidence="3 13" id="KW-0444">Lipid biosynthesis</keyword>
<comment type="cofactor">
    <cofactor evidence="13">
        <name>Fe(2+)</name>
        <dbReference type="ChEBI" id="CHEBI:29033"/>
    </cofactor>
</comment>
<dbReference type="EMBL" id="CAJPIZ010011956">
    <property type="protein sequence ID" value="CAG2113441.1"/>
    <property type="molecule type" value="Genomic_DNA"/>
</dbReference>
<evidence type="ECO:0000256" key="12">
    <source>
        <dbReference type="ARBA" id="ARBA00023160"/>
    </source>
</evidence>
<feature type="region of interest" description="Disordered" evidence="14">
    <location>
        <begin position="30"/>
        <end position="58"/>
    </location>
</feature>
<dbReference type="EMBL" id="OC866531">
    <property type="protein sequence ID" value="CAD7633011.1"/>
    <property type="molecule type" value="Genomic_DNA"/>
</dbReference>
<keyword evidence="6" id="KW-0276">Fatty acid metabolism</keyword>
<dbReference type="GO" id="GO:0005789">
    <property type="term" value="C:endoplasmic reticulum membrane"/>
    <property type="evidence" value="ECO:0007669"/>
    <property type="project" value="TreeGrafter"/>
</dbReference>
<evidence type="ECO:0000256" key="13">
    <source>
        <dbReference type="RuleBase" id="RU000581"/>
    </source>
</evidence>
<evidence type="ECO:0000256" key="9">
    <source>
        <dbReference type="ARBA" id="ARBA00023004"/>
    </source>
</evidence>
<keyword evidence="7 15" id="KW-1133">Transmembrane helix</keyword>
<dbReference type="Proteomes" id="UP000759131">
    <property type="component" value="Unassembled WGS sequence"/>
</dbReference>
<evidence type="ECO:0000256" key="5">
    <source>
        <dbReference type="ARBA" id="ARBA00022723"/>
    </source>
</evidence>
<reference evidence="17" key="1">
    <citation type="submission" date="2020-11" db="EMBL/GenBank/DDBJ databases">
        <authorList>
            <person name="Tran Van P."/>
        </authorList>
    </citation>
    <scope>NUCLEOTIDE SEQUENCE</scope>
</reference>
<evidence type="ECO:0000256" key="10">
    <source>
        <dbReference type="ARBA" id="ARBA00023098"/>
    </source>
</evidence>
<feature type="transmembrane region" description="Helical" evidence="15">
    <location>
        <begin position="219"/>
        <end position="241"/>
    </location>
</feature>
<dbReference type="CDD" id="cd03505">
    <property type="entry name" value="Delta9-FADS-like"/>
    <property type="match status" value="1"/>
</dbReference>
<protein>
    <recommendedName>
        <fullName evidence="16">Fatty acid desaturase domain-containing protein</fullName>
    </recommendedName>
</protein>
<dbReference type="OrthoDB" id="10260134at2759"/>
<dbReference type="PRINTS" id="PR00075">
    <property type="entry name" value="FACDDSATRASE"/>
</dbReference>
<keyword evidence="10" id="KW-0443">Lipid metabolism</keyword>
<dbReference type="Pfam" id="PF00487">
    <property type="entry name" value="FA_desaturase"/>
    <property type="match status" value="1"/>
</dbReference>
<evidence type="ECO:0000256" key="7">
    <source>
        <dbReference type="ARBA" id="ARBA00022989"/>
    </source>
</evidence>
<dbReference type="PROSITE" id="PS00476">
    <property type="entry name" value="FATTY_ACID_DESATUR_1"/>
    <property type="match status" value="1"/>
</dbReference>
<comment type="subcellular location">
    <subcellularLocation>
        <location evidence="1">Membrane</location>
        <topology evidence="1">Multi-pass membrane protein</topology>
    </subcellularLocation>
</comment>
<evidence type="ECO:0000313" key="17">
    <source>
        <dbReference type="EMBL" id="CAD7633011.1"/>
    </source>
</evidence>
<evidence type="ECO:0000256" key="4">
    <source>
        <dbReference type="ARBA" id="ARBA00022692"/>
    </source>
</evidence>
<keyword evidence="11 15" id="KW-0472">Membrane</keyword>
<evidence type="ECO:0000256" key="11">
    <source>
        <dbReference type="ARBA" id="ARBA00023136"/>
    </source>
</evidence>
<keyword evidence="9" id="KW-0408">Iron</keyword>
<feature type="transmembrane region" description="Helical" evidence="15">
    <location>
        <begin position="72"/>
        <end position="92"/>
    </location>
</feature>
<keyword evidence="4 13" id="KW-0812">Transmembrane</keyword>
<dbReference type="InterPro" id="IPR001522">
    <property type="entry name" value="FADS-1_CS"/>
</dbReference>
<keyword evidence="8 13" id="KW-0560">Oxidoreductase</keyword>
<evidence type="ECO:0000256" key="2">
    <source>
        <dbReference type="ARBA" id="ARBA00009295"/>
    </source>
</evidence>
<accession>A0A7R9L177</accession>
<keyword evidence="12 13" id="KW-0275">Fatty acid biosynthesis</keyword>
<dbReference type="PANTHER" id="PTHR11351:SF31">
    <property type="entry name" value="DESATURASE 1, ISOFORM A-RELATED"/>
    <property type="match status" value="1"/>
</dbReference>
<evidence type="ECO:0000256" key="1">
    <source>
        <dbReference type="ARBA" id="ARBA00004141"/>
    </source>
</evidence>
<keyword evidence="5" id="KW-0479">Metal-binding</keyword>
<feature type="transmembrane region" description="Helical" evidence="15">
    <location>
        <begin position="104"/>
        <end position="125"/>
    </location>
</feature>
<evidence type="ECO:0000313" key="18">
    <source>
        <dbReference type="Proteomes" id="UP000759131"/>
    </source>
</evidence>
<sequence length="380" mass="43986">MTEVMPPFNQHIINTDKSFNKHFQQNDSQMMDRSNNNGVTKHTKLNGNIDDTTKTSAHSVSSQTDQTFRPRIVWSSVLKLSFIHIVGIYGMYNCATYAKYMTVVWYFAVAMGSSFGILCGAHRLWSHRCYKAHTSLRALLMVLQTLALQNDIYEWSRDHRVHHKYSETDADPHNSNRGFFFSHMGWLMTKKHPQVIQKGKLLDMSDLMADPVVRFQRKYYAPLVLLIWGVIPTIIPCYFLSETLLISFSINMTRYILSLHQTWLVNSAAHMFGFRTYDRDIGSRENQSVVYLSFGEGYHNYHHTFPYDYSASEYGWKSNYNLATAFIDFFALIGLAYDLKTTSDKSVADRKERTGDHMKVTLWPLWAAYLGRVLSGHNLT</sequence>
<evidence type="ECO:0000256" key="15">
    <source>
        <dbReference type="SAM" id="Phobius"/>
    </source>
</evidence>
<organism evidence="17">
    <name type="scientific">Medioppia subpectinata</name>
    <dbReference type="NCBI Taxonomy" id="1979941"/>
    <lineage>
        <taxon>Eukaryota</taxon>
        <taxon>Metazoa</taxon>
        <taxon>Ecdysozoa</taxon>
        <taxon>Arthropoda</taxon>
        <taxon>Chelicerata</taxon>
        <taxon>Arachnida</taxon>
        <taxon>Acari</taxon>
        <taxon>Acariformes</taxon>
        <taxon>Sarcoptiformes</taxon>
        <taxon>Oribatida</taxon>
        <taxon>Brachypylina</taxon>
        <taxon>Oppioidea</taxon>
        <taxon>Oppiidae</taxon>
        <taxon>Medioppia</taxon>
    </lineage>
</organism>
<dbReference type="InterPro" id="IPR005804">
    <property type="entry name" value="FA_desaturase_dom"/>
</dbReference>
<evidence type="ECO:0000259" key="16">
    <source>
        <dbReference type="Pfam" id="PF00487"/>
    </source>
</evidence>
<dbReference type="GO" id="GO:0005506">
    <property type="term" value="F:iron ion binding"/>
    <property type="evidence" value="ECO:0007669"/>
    <property type="project" value="TreeGrafter"/>
</dbReference>
<gene>
    <name evidence="17" type="ORF">OSB1V03_LOCUS13410</name>
</gene>